<gene>
    <name evidence="2" type="ORF">ElP_36990</name>
</gene>
<sequence>MHDDERRSTSGRVAGEMPGGRLASEVEPWASIMKYVIKPTDDPSTWIFPKRGTPPPEMAGKWVAWAADMQTIVASGETMEEVDAKVGDQVVSYQFVPRR</sequence>
<dbReference type="KEGG" id="tpla:ElP_36990"/>
<evidence type="ECO:0000256" key="1">
    <source>
        <dbReference type="SAM" id="MobiDB-lite"/>
    </source>
</evidence>
<evidence type="ECO:0000313" key="2">
    <source>
        <dbReference type="EMBL" id="QDV35791.1"/>
    </source>
</evidence>
<organism evidence="2 3">
    <name type="scientific">Tautonia plasticadhaerens</name>
    <dbReference type="NCBI Taxonomy" id="2527974"/>
    <lineage>
        <taxon>Bacteria</taxon>
        <taxon>Pseudomonadati</taxon>
        <taxon>Planctomycetota</taxon>
        <taxon>Planctomycetia</taxon>
        <taxon>Isosphaerales</taxon>
        <taxon>Isosphaeraceae</taxon>
        <taxon>Tautonia</taxon>
    </lineage>
</organism>
<feature type="region of interest" description="Disordered" evidence="1">
    <location>
        <begin position="1"/>
        <end position="21"/>
    </location>
</feature>
<accession>A0A518H4M2</accession>
<dbReference type="AlphaFoldDB" id="A0A518H4M2"/>
<dbReference type="EMBL" id="CP036426">
    <property type="protein sequence ID" value="QDV35791.1"/>
    <property type="molecule type" value="Genomic_DNA"/>
</dbReference>
<reference evidence="2 3" key="1">
    <citation type="submission" date="2019-02" db="EMBL/GenBank/DDBJ databases">
        <title>Deep-cultivation of Planctomycetes and their phenomic and genomic characterization uncovers novel biology.</title>
        <authorList>
            <person name="Wiegand S."/>
            <person name="Jogler M."/>
            <person name="Boedeker C."/>
            <person name="Pinto D."/>
            <person name="Vollmers J."/>
            <person name="Rivas-Marin E."/>
            <person name="Kohn T."/>
            <person name="Peeters S.H."/>
            <person name="Heuer A."/>
            <person name="Rast P."/>
            <person name="Oberbeckmann S."/>
            <person name="Bunk B."/>
            <person name="Jeske O."/>
            <person name="Meyerdierks A."/>
            <person name="Storesund J.E."/>
            <person name="Kallscheuer N."/>
            <person name="Luecker S."/>
            <person name="Lage O.M."/>
            <person name="Pohl T."/>
            <person name="Merkel B.J."/>
            <person name="Hornburger P."/>
            <person name="Mueller R.-W."/>
            <person name="Bruemmer F."/>
            <person name="Labrenz M."/>
            <person name="Spormann A.M."/>
            <person name="Op den Camp H."/>
            <person name="Overmann J."/>
            <person name="Amann R."/>
            <person name="Jetten M.S.M."/>
            <person name="Mascher T."/>
            <person name="Medema M.H."/>
            <person name="Devos D.P."/>
            <person name="Kaster A.-K."/>
            <person name="Ovreas L."/>
            <person name="Rohde M."/>
            <person name="Galperin M.Y."/>
            <person name="Jogler C."/>
        </authorList>
    </citation>
    <scope>NUCLEOTIDE SEQUENCE [LARGE SCALE GENOMIC DNA]</scope>
    <source>
        <strain evidence="2 3">ElP</strain>
    </source>
</reference>
<dbReference type="RefSeq" id="WP_145271611.1">
    <property type="nucleotide sequence ID" value="NZ_CP036426.1"/>
</dbReference>
<proteinExistence type="predicted"/>
<keyword evidence="3" id="KW-1185">Reference proteome</keyword>
<evidence type="ECO:0008006" key="4">
    <source>
        <dbReference type="Google" id="ProtNLM"/>
    </source>
</evidence>
<evidence type="ECO:0000313" key="3">
    <source>
        <dbReference type="Proteomes" id="UP000317835"/>
    </source>
</evidence>
<protein>
    <recommendedName>
        <fullName evidence="4">DUF5678 domain-containing protein</fullName>
    </recommendedName>
</protein>
<name>A0A518H4M2_9BACT</name>
<dbReference type="Proteomes" id="UP000317835">
    <property type="component" value="Chromosome"/>
</dbReference>